<name>A0A9P1H0Q0_9PEZI</name>
<dbReference type="SUPFAM" id="SSF55486">
    <property type="entry name" value="Metalloproteases ('zincins'), catalytic domain"/>
    <property type="match status" value="1"/>
</dbReference>
<evidence type="ECO:0000313" key="1">
    <source>
        <dbReference type="EMBL" id="CAI4213278.1"/>
    </source>
</evidence>
<evidence type="ECO:0000313" key="2">
    <source>
        <dbReference type="Proteomes" id="UP000838763"/>
    </source>
</evidence>
<protein>
    <submittedName>
        <fullName evidence="1">Uncharacterized protein</fullName>
    </submittedName>
</protein>
<gene>
    <name evidence="1" type="ORF">PPNO1_LOCUS3025</name>
</gene>
<sequence length="197" mass="22710">MEPPSNLATPLKQVWDHCLATYSDGLFGFKNYGWDQIMATKGFSSINVCVRWESSVSVTEAQRTQVAQTLNKQYQKWFQYLYGYDGFPFSEIKVNVVECCDWGQQVGREYYMNNLNTENIHILLHEIGHTYGLDDFYDWTPTGVSNFIMLAGSAAQVTEFDYWMLRNWWTELSRNRGWQTGSSNPTTTTTTPNDGAE</sequence>
<dbReference type="PANTHER" id="PTHR35606">
    <property type="entry name" value="CELLULOSE-BINDING FAMILY II PROTEIN"/>
    <property type="match status" value="1"/>
</dbReference>
<dbReference type="EMBL" id="CALLCH030000007">
    <property type="protein sequence ID" value="CAI4213278.1"/>
    <property type="molecule type" value="Genomic_DNA"/>
</dbReference>
<keyword evidence="2" id="KW-1185">Reference proteome</keyword>
<proteinExistence type="predicted"/>
<accession>A0A9P1H0Q0</accession>
<organism evidence="1 2">
    <name type="scientific">Parascedosporium putredinis</name>
    <dbReference type="NCBI Taxonomy" id="1442378"/>
    <lineage>
        <taxon>Eukaryota</taxon>
        <taxon>Fungi</taxon>
        <taxon>Dikarya</taxon>
        <taxon>Ascomycota</taxon>
        <taxon>Pezizomycotina</taxon>
        <taxon>Sordariomycetes</taxon>
        <taxon>Hypocreomycetidae</taxon>
        <taxon>Microascales</taxon>
        <taxon>Microascaceae</taxon>
        <taxon>Parascedosporium</taxon>
    </lineage>
</organism>
<dbReference type="PANTHER" id="PTHR35606:SF4">
    <property type="entry name" value="CELLULOSE-BINDING FAMILY II PROTEIN"/>
    <property type="match status" value="1"/>
</dbReference>
<dbReference type="OrthoDB" id="94998at2759"/>
<dbReference type="AlphaFoldDB" id="A0A9P1H0Q0"/>
<reference evidence="1" key="1">
    <citation type="submission" date="2022-11" db="EMBL/GenBank/DDBJ databases">
        <authorList>
            <person name="Scott C."/>
            <person name="Bruce N."/>
        </authorList>
    </citation>
    <scope>NUCLEOTIDE SEQUENCE</scope>
</reference>
<dbReference type="Proteomes" id="UP000838763">
    <property type="component" value="Unassembled WGS sequence"/>
</dbReference>
<comment type="caution">
    <text evidence="1">The sequence shown here is derived from an EMBL/GenBank/DDBJ whole genome shotgun (WGS) entry which is preliminary data.</text>
</comment>